<reference evidence="4" key="1">
    <citation type="journal article" date="2019" name="Int. J. Syst. Evol. Microbiol.">
        <title>The Global Catalogue of Microorganisms (GCM) 10K type strain sequencing project: providing services to taxonomists for standard genome sequencing and annotation.</title>
        <authorList>
            <consortium name="The Broad Institute Genomics Platform"/>
            <consortium name="The Broad Institute Genome Sequencing Center for Infectious Disease"/>
            <person name="Wu L."/>
            <person name="Ma J."/>
        </authorList>
    </citation>
    <scope>NUCLEOTIDE SEQUENCE [LARGE SCALE GENOMIC DNA]</scope>
    <source>
        <strain evidence="4">KCTC 52366</strain>
    </source>
</reference>
<keyword evidence="1" id="KW-0808">Transferase</keyword>
<sequence length="404" mass="44185">MPPPARCLDLTRLVSRQGRGPLTGIDRVELAYLRHLLRAPQPLYALVRTRFGFLLLDEDGARAALDRFEGRAQWGKSDLLGRLSLRAHPMKRRAEADLRRRAVARCRHGALGRALLAELPPGTVYFNTGHSNLADDTLAAWRALPDARIAVLIHDTIPLDHPQFQRPGTVFSFREKLARTAAHADVVICTAEATKADVARWMAALGGAPRTLVAPLGIDAARPDPAHIPADLSLTKPFFVALGTIEPRKNHALLLDVWDALGPDAPYLLIAGRRGWRSEQVFSRLDKIAAVNGRVIERPDLDDAAVAALLKQSNGLLFPSMAEGYGLPPLEAAALGVPVVCSDLPVIRELLGDKVVYLPPDDVYLWKKTVIELAGHGRADHDKADAALKLPAWDAHFNRILNVS</sequence>
<dbReference type="Gene3D" id="3.40.50.2000">
    <property type="entry name" value="Glycogen Phosphorylase B"/>
    <property type="match status" value="1"/>
</dbReference>
<organism evidence="3 4">
    <name type="scientific">Psychromarinibacter halotolerans</name>
    <dbReference type="NCBI Taxonomy" id="1775175"/>
    <lineage>
        <taxon>Bacteria</taxon>
        <taxon>Pseudomonadati</taxon>
        <taxon>Pseudomonadota</taxon>
        <taxon>Alphaproteobacteria</taxon>
        <taxon>Rhodobacterales</taxon>
        <taxon>Paracoccaceae</taxon>
        <taxon>Psychromarinibacter</taxon>
    </lineage>
</organism>
<evidence type="ECO:0000313" key="3">
    <source>
        <dbReference type="EMBL" id="MFC3141779.1"/>
    </source>
</evidence>
<evidence type="ECO:0000256" key="1">
    <source>
        <dbReference type="ARBA" id="ARBA00022679"/>
    </source>
</evidence>
<dbReference type="CDD" id="cd03809">
    <property type="entry name" value="GT4_MtfB-like"/>
    <property type="match status" value="1"/>
</dbReference>
<gene>
    <name evidence="3" type="ORF">ACFOGP_03615</name>
</gene>
<protein>
    <submittedName>
        <fullName evidence="3">Glycosyltransferase family 4 protein</fullName>
    </submittedName>
</protein>
<dbReference type="RefSeq" id="WP_275631970.1">
    <property type="nucleotide sequence ID" value="NZ_JARGYD010000002.1"/>
</dbReference>
<dbReference type="Proteomes" id="UP001595632">
    <property type="component" value="Unassembled WGS sequence"/>
</dbReference>
<name>A0ABV7GJM9_9RHOB</name>
<dbReference type="EMBL" id="JBHRTB010000010">
    <property type="protein sequence ID" value="MFC3141779.1"/>
    <property type="molecule type" value="Genomic_DNA"/>
</dbReference>
<evidence type="ECO:0000313" key="4">
    <source>
        <dbReference type="Proteomes" id="UP001595632"/>
    </source>
</evidence>
<dbReference type="Pfam" id="PF00534">
    <property type="entry name" value="Glycos_transf_1"/>
    <property type="match status" value="1"/>
</dbReference>
<comment type="caution">
    <text evidence="3">The sequence shown here is derived from an EMBL/GenBank/DDBJ whole genome shotgun (WGS) entry which is preliminary data.</text>
</comment>
<keyword evidence="4" id="KW-1185">Reference proteome</keyword>
<dbReference type="SUPFAM" id="SSF53756">
    <property type="entry name" value="UDP-Glycosyltransferase/glycogen phosphorylase"/>
    <property type="match status" value="1"/>
</dbReference>
<dbReference type="PANTHER" id="PTHR46401:SF2">
    <property type="entry name" value="GLYCOSYLTRANSFERASE WBBK-RELATED"/>
    <property type="match status" value="1"/>
</dbReference>
<feature type="domain" description="Glycosyl transferase family 1" evidence="2">
    <location>
        <begin position="234"/>
        <end position="371"/>
    </location>
</feature>
<proteinExistence type="predicted"/>
<accession>A0ABV7GJM9</accession>
<dbReference type="InterPro" id="IPR001296">
    <property type="entry name" value="Glyco_trans_1"/>
</dbReference>
<dbReference type="PANTHER" id="PTHR46401">
    <property type="entry name" value="GLYCOSYLTRANSFERASE WBBK-RELATED"/>
    <property type="match status" value="1"/>
</dbReference>
<evidence type="ECO:0000259" key="2">
    <source>
        <dbReference type="Pfam" id="PF00534"/>
    </source>
</evidence>